<dbReference type="RefSeq" id="WP_339102008.1">
    <property type="nucleotide sequence ID" value="NZ_CP147247.1"/>
</dbReference>
<dbReference type="CDD" id="cd00093">
    <property type="entry name" value="HTH_XRE"/>
    <property type="match status" value="1"/>
</dbReference>
<dbReference type="GO" id="GO:0003677">
    <property type="term" value="F:DNA binding"/>
    <property type="evidence" value="ECO:0007669"/>
    <property type="project" value="InterPro"/>
</dbReference>
<dbReference type="InterPro" id="IPR010982">
    <property type="entry name" value="Lambda_DNA-bd_dom_sf"/>
</dbReference>
<evidence type="ECO:0000313" key="2">
    <source>
        <dbReference type="EMBL" id="WYJ89596.1"/>
    </source>
</evidence>
<name>A0AAQ3VSQ8_9ENTE</name>
<dbReference type="InterPro" id="IPR053163">
    <property type="entry name" value="HTH-type_regulator_Rgg"/>
</dbReference>
<evidence type="ECO:0000259" key="1">
    <source>
        <dbReference type="PROSITE" id="PS50943"/>
    </source>
</evidence>
<keyword evidence="3" id="KW-1185">Reference proteome</keyword>
<reference evidence="2" key="1">
    <citation type="submission" date="2017-05" db="EMBL/GenBank/DDBJ databases">
        <authorList>
            <consortium name="The Broad Institute Genomics Platform"/>
            <consortium name="The Broad Institute Genomic Center for Infectious Diseases"/>
            <person name="Earl A."/>
            <person name="Manson A."/>
            <person name="Schwartman J."/>
            <person name="Gilmore M."/>
            <person name="Abouelleil A."/>
            <person name="Cao P."/>
            <person name="Chapman S."/>
            <person name="Cusick C."/>
            <person name="Shea T."/>
            <person name="Young S."/>
            <person name="Neafsey D."/>
            <person name="Nusbaum C."/>
            <person name="Birren B."/>
        </authorList>
    </citation>
    <scope>NUCLEOTIDE SEQUENCE</scope>
    <source>
        <strain evidence="2">9E7_DIV0242</strain>
    </source>
</reference>
<proteinExistence type="predicted"/>
<dbReference type="SUPFAM" id="SSF48452">
    <property type="entry name" value="TPR-like"/>
    <property type="match status" value="1"/>
</dbReference>
<dbReference type="SUPFAM" id="SSF47413">
    <property type="entry name" value="lambda repressor-like DNA-binding domains"/>
    <property type="match status" value="1"/>
</dbReference>
<dbReference type="InterPro" id="IPR010057">
    <property type="entry name" value="Transcription_activator_Rgg_C"/>
</dbReference>
<organism evidence="2 3">
    <name type="scientific">Candidatus Enterococcus clewellii</name>
    <dbReference type="NCBI Taxonomy" id="1834193"/>
    <lineage>
        <taxon>Bacteria</taxon>
        <taxon>Bacillati</taxon>
        <taxon>Bacillota</taxon>
        <taxon>Bacilli</taxon>
        <taxon>Lactobacillales</taxon>
        <taxon>Enterococcaceae</taxon>
        <taxon>Enterococcus</taxon>
    </lineage>
</organism>
<gene>
    <name evidence="2" type="ORF">A5888_001319</name>
</gene>
<dbReference type="InterPro" id="IPR011990">
    <property type="entry name" value="TPR-like_helical_dom_sf"/>
</dbReference>
<dbReference type="SMART" id="SM00530">
    <property type="entry name" value="HTH_XRE"/>
    <property type="match status" value="1"/>
</dbReference>
<feature type="domain" description="HTH cro/C1-type" evidence="1">
    <location>
        <begin position="7"/>
        <end position="60"/>
    </location>
</feature>
<dbReference type="AlphaFoldDB" id="A0AAQ3VSQ8"/>
<protein>
    <recommendedName>
        <fullName evidence="1">HTH cro/C1-type domain-containing protein</fullName>
    </recommendedName>
</protein>
<dbReference type="NCBIfam" id="TIGR01716">
    <property type="entry name" value="RGG_Cterm"/>
    <property type="match status" value="1"/>
</dbReference>
<sequence length="320" mass="37759">MNVGEALKFIRQKKGYKQREMTTEYIDRSAYSRIENGTRSIRMNDLQEILNKLSIQAGEFFSYANLNKDYNQQEFRNTYYYCRNHPEDEQKKAKLLSYYGEALSKEEKSLRDISNYISIKNGFCQIWDEVGAITQEEIQMIYDFLIKKEYYFLYDYIILCNLIFQFSEEQADALIMKAIPVEDAELRDFETKQIAHNTVLNLVTGRIYEGKFAEARKYIALAEEQVKAFNDYSSKLHLYYTANLLEYIVSGKPEYYYKIINYINLLKDLGEEFYASELSKEVQTLTHGNPKEEIRNHNFSSSLTYDINADISRGPEEETE</sequence>
<dbReference type="EMBL" id="CP147247">
    <property type="protein sequence ID" value="WYJ89596.1"/>
    <property type="molecule type" value="Genomic_DNA"/>
</dbReference>
<dbReference type="Proteomes" id="UP000195141">
    <property type="component" value="Chromosome"/>
</dbReference>
<dbReference type="InterPro" id="IPR001387">
    <property type="entry name" value="Cro/C1-type_HTH"/>
</dbReference>
<accession>A0AAQ3VSQ8</accession>
<dbReference type="Gene3D" id="1.25.40.400">
    <property type="match status" value="1"/>
</dbReference>
<evidence type="ECO:0000313" key="3">
    <source>
        <dbReference type="Proteomes" id="UP000195141"/>
    </source>
</evidence>
<dbReference type="Gene3D" id="1.10.260.40">
    <property type="entry name" value="lambda repressor-like DNA-binding domains"/>
    <property type="match status" value="1"/>
</dbReference>
<dbReference type="PROSITE" id="PS50943">
    <property type="entry name" value="HTH_CROC1"/>
    <property type="match status" value="1"/>
</dbReference>
<reference evidence="2" key="2">
    <citation type="submission" date="2024-03" db="EMBL/GenBank/DDBJ databases">
        <title>The Genome Sequence of Enterococcus sp. DIV0242b.</title>
        <authorList>
            <consortium name="The Broad Institute Genomics Platform"/>
            <consortium name="The Broad Institute Microbial Omics Core"/>
            <consortium name="The Broad Institute Genomic Center for Infectious Diseases"/>
            <person name="Earl A."/>
            <person name="Manson A."/>
            <person name="Gilmore M."/>
            <person name="Schwartman J."/>
            <person name="Shea T."/>
            <person name="Abouelleil A."/>
            <person name="Cao P."/>
            <person name="Chapman S."/>
            <person name="Cusick C."/>
            <person name="Young S."/>
            <person name="Neafsey D."/>
            <person name="Nusbaum C."/>
            <person name="Birren B."/>
        </authorList>
    </citation>
    <scope>NUCLEOTIDE SEQUENCE</scope>
    <source>
        <strain evidence="2">9E7_DIV0242</strain>
    </source>
</reference>
<dbReference type="PANTHER" id="PTHR37038">
    <property type="entry name" value="TRANSCRIPTIONAL REGULATOR-RELATED"/>
    <property type="match status" value="1"/>
</dbReference>
<dbReference type="Pfam" id="PF01381">
    <property type="entry name" value="HTH_3"/>
    <property type="match status" value="1"/>
</dbReference>